<dbReference type="InterPro" id="IPR002347">
    <property type="entry name" value="SDR_fam"/>
</dbReference>
<dbReference type="GO" id="GO:0016491">
    <property type="term" value="F:oxidoreductase activity"/>
    <property type="evidence" value="ECO:0007669"/>
    <property type="project" value="UniProtKB-KW"/>
</dbReference>
<evidence type="ECO:0000313" key="3">
    <source>
        <dbReference type="EMBL" id="TWP32374.1"/>
    </source>
</evidence>
<dbReference type="Gene3D" id="3.40.50.720">
    <property type="entry name" value="NAD(P)-binding Rossmann-like Domain"/>
    <property type="match status" value="1"/>
</dbReference>
<sequence>MGCKSSRHWIAKVDRIVNEEAGELSRSCPPQLSRHREGAEGGRGVLDGCNALVTGSTRGIGKAIAERLILEGASVIVTGRDDDAGHRLCQTMGPSAEFVSADLRSKADVARLVAVAVARNVDILVNNAGVYRFTSTQAVTVDEFDLLVDTNLRATFFLTQSVLESMRERRRGRVVNVTTTAAYRPNGDCSAYAATKAAVASLSKSWAAEYGRYGILVNTVAPGVIYTDTARSLGEDVLEEMAARASLRRIGTAEEVASAVFFLVSPSCSYTSGITLFVDGGMLVGV</sequence>
<protein>
    <submittedName>
        <fullName evidence="3">SDR family oxidoreductase</fullName>
    </submittedName>
</protein>
<keyword evidence="4" id="KW-1185">Reference proteome</keyword>
<dbReference type="SUPFAM" id="SSF51735">
    <property type="entry name" value="NAD(P)-binding Rossmann-fold domains"/>
    <property type="match status" value="1"/>
</dbReference>
<comment type="caution">
    <text evidence="3">The sequence shown here is derived from an EMBL/GenBank/DDBJ whole genome shotgun (WGS) entry which is preliminary data.</text>
</comment>
<organism evidence="3 4">
    <name type="scientific">Leekyejoonella antrihumi</name>
    <dbReference type="NCBI Taxonomy" id="1660198"/>
    <lineage>
        <taxon>Bacteria</taxon>
        <taxon>Bacillati</taxon>
        <taxon>Actinomycetota</taxon>
        <taxon>Actinomycetes</taxon>
        <taxon>Micrococcales</taxon>
        <taxon>Dermacoccaceae</taxon>
        <taxon>Leekyejoonella</taxon>
    </lineage>
</organism>
<comment type="similarity">
    <text evidence="1">Belongs to the short-chain dehydrogenases/reductases (SDR) family.</text>
</comment>
<accession>A0A563DRQ7</accession>
<proteinExistence type="inferred from homology"/>
<dbReference type="CDD" id="cd05233">
    <property type="entry name" value="SDR_c"/>
    <property type="match status" value="1"/>
</dbReference>
<dbReference type="Pfam" id="PF13561">
    <property type="entry name" value="adh_short_C2"/>
    <property type="match status" value="1"/>
</dbReference>
<dbReference type="PRINTS" id="PR00081">
    <property type="entry name" value="GDHRDH"/>
</dbReference>
<keyword evidence="2" id="KW-0560">Oxidoreductase</keyword>
<dbReference type="OrthoDB" id="286404at2"/>
<dbReference type="FunFam" id="3.40.50.720:FF:000084">
    <property type="entry name" value="Short-chain dehydrogenase reductase"/>
    <property type="match status" value="1"/>
</dbReference>
<evidence type="ECO:0000256" key="1">
    <source>
        <dbReference type="ARBA" id="ARBA00006484"/>
    </source>
</evidence>
<dbReference type="AlphaFoldDB" id="A0A563DRQ7"/>
<dbReference type="PRINTS" id="PR00080">
    <property type="entry name" value="SDRFAMILY"/>
</dbReference>
<dbReference type="Proteomes" id="UP000320244">
    <property type="component" value="Unassembled WGS sequence"/>
</dbReference>
<reference evidence="3 4" key="1">
    <citation type="submission" date="2019-05" db="EMBL/GenBank/DDBJ databases">
        <authorList>
            <person name="Lee S.D."/>
        </authorList>
    </citation>
    <scope>NUCLEOTIDE SEQUENCE [LARGE SCALE GENOMIC DNA]</scope>
    <source>
        <strain evidence="3 4">C5-26</strain>
    </source>
</reference>
<gene>
    <name evidence="3" type="ORF">FGL98_24260</name>
</gene>
<dbReference type="InterPro" id="IPR036291">
    <property type="entry name" value="NAD(P)-bd_dom_sf"/>
</dbReference>
<name>A0A563DRQ7_9MICO</name>
<dbReference type="PANTHER" id="PTHR42879">
    <property type="entry name" value="3-OXOACYL-(ACYL-CARRIER-PROTEIN) REDUCTASE"/>
    <property type="match status" value="1"/>
</dbReference>
<reference evidence="3 4" key="2">
    <citation type="submission" date="2019-08" db="EMBL/GenBank/DDBJ databases">
        <title>Jejuicoccus antrihumi gen. nov., sp. nov., a new member of the family Dermacoccaceae isolated from a cave.</title>
        <authorList>
            <person name="Schumann P."/>
            <person name="Kim I.S."/>
        </authorList>
    </citation>
    <scope>NUCLEOTIDE SEQUENCE [LARGE SCALE GENOMIC DNA]</scope>
    <source>
        <strain evidence="3 4">C5-26</strain>
    </source>
</reference>
<dbReference type="EMBL" id="VCQV01000076">
    <property type="protein sequence ID" value="TWP32374.1"/>
    <property type="molecule type" value="Genomic_DNA"/>
</dbReference>
<dbReference type="InterPro" id="IPR050259">
    <property type="entry name" value="SDR"/>
</dbReference>
<evidence type="ECO:0000313" key="4">
    <source>
        <dbReference type="Proteomes" id="UP000320244"/>
    </source>
</evidence>
<evidence type="ECO:0000256" key="2">
    <source>
        <dbReference type="ARBA" id="ARBA00023002"/>
    </source>
</evidence>